<dbReference type="NCBIfam" id="TIGR01643">
    <property type="entry name" value="YD_repeat_2x"/>
    <property type="match status" value="2"/>
</dbReference>
<comment type="caution">
    <text evidence="4">The sequence shown here is derived from an EMBL/GenBank/DDBJ whole genome shotgun (WGS) entry which is preliminary data.</text>
</comment>
<dbReference type="PANTHER" id="PTHR32305:SF15">
    <property type="entry name" value="PROTEIN RHSA-RELATED"/>
    <property type="match status" value="1"/>
</dbReference>
<dbReference type="InterPro" id="IPR013207">
    <property type="entry name" value="LGFP"/>
</dbReference>
<evidence type="ECO:0000313" key="5">
    <source>
        <dbReference type="Proteomes" id="UP000321490"/>
    </source>
</evidence>
<dbReference type="InterPro" id="IPR022385">
    <property type="entry name" value="Rhs_assc_core"/>
</dbReference>
<dbReference type="Pfam" id="PF25023">
    <property type="entry name" value="TEN_YD-shell"/>
    <property type="match status" value="1"/>
</dbReference>
<feature type="region of interest" description="Disordered" evidence="2">
    <location>
        <begin position="1960"/>
        <end position="1985"/>
    </location>
</feature>
<keyword evidence="5" id="KW-1185">Reference proteome</keyword>
<organism evidence="4 5">
    <name type="scientific">Modestobacter roseus</name>
    <dbReference type="NCBI Taxonomy" id="1181884"/>
    <lineage>
        <taxon>Bacteria</taxon>
        <taxon>Bacillati</taxon>
        <taxon>Actinomycetota</taxon>
        <taxon>Actinomycetes</taxon>
        <taxon>Geodermatophilales</taxon>
        <taxon>Geodermatophilaceae</taxon>
        <taxon>Modestobacter</taxon>
    </lineage>
</organism>
<dbReference type="Gene3D" id="2.180.10.10">
    <property type="entry name" value="RHS repeat-associated core"/>
    <property type="match status" value="1"/>
</dbReference>
<dbReference type="EMBL" id="VLKF01000001">
    <property type="protein sequence ID" value="TWH75664.1"/>
    <property type="molecule type" value="Genomic_DNA"/>
</dbReference>
<evidence type="ECO:0000313" key="4">
    <source>
        <dbReference type="EMBL" id="TWH75664.1"/>
    </source>
</evidence>
<dbReference type="NCBIfam" id="NF033679">
    <property type="entry name" value="DNRLRE_dom"/>
    <property type="match status" value="1"/>
</dbReference>
<dbReference type="InterPro" id="IPR006530">
    <property type="entry name" value="YD"/>
</dbReference>
<evidence type="ECO:0000256" key="1">
    <source>
        <dbReference type="ARBA" id="ARBA00022737"/>
    </source>
</evidence>
<gene>
    <name evidence="4" type="ORF">JD78_04228</name>
</gene>
<accession>A0A562IYK2</accession>
<feature type="domain" description="Teneurin-like YD-shell" evidence="3">
    <location>
        <begin position="1562"/>
        <end position="1747"/>
    </location>
</feature>
<dbReference type="InterPro" id="IPR050708">
    <property type="entry name" value="T6SS_VgrG/RHS"/>
</dbReference>
<evidence type="ECO:0000256" key="2">
    <source>
        <dbReference type="SAM" id="MobiDB-lite"/>
    </source>
</evidence>
<dbReference type="NCBIfam" id="TIGR03696">
    <property type="entry name" value="Rhs_assc_core"/>
    <property type="match status" value="1"/>
</dbReference>
<proteinExistence type="predicted"/>
<dbReference type="Proteomes" id="UP000321490">
    <property type="component" value="Unassembled WGS sequence"/>
</dbReference>
<evidence type="ECO:0000259" key="3">
    <source>
        <dbReference type="Pfam" id="PF25023"/>
    </source>
</evidence>
<protein>
    <submittedName>
        <fullName evidence="4">RHS repeat-associated protein</fullName>
    </submittedName>
</protein>
<dbReference type="InterPro" id="IPR056823">
    <property type="entry name" value="TEN-like_YD-shell"/>
</dbReference>
<dbReference type="PANTHER" id="PTHR32305">
    <property type="match status" value="1"/>
</dbReference>
<dbReference type="Pfam" id="PF08310">
    <property type="entry name" value="LGFP"/>
    <property type="match status" value="5"/>
</dbReference>
<name>A0A562IYK2_9ACTN</name>
<keyword evidence="1" id="KW-0677">Repeat</keyword>
<sequence length="2167" mass="228285">MPDEFAPDVEAAFEEALALGMAAETGNPTEIASATTESTIKFAMPDGTVRVETSAGPVRTIVDGEWVPVDTTLRFTDAGVQPTAVAGGDITFSDGTAGAPMSALGDGESSALRVHWDGDLPRPELSGDTATYRDVLPDVDLVLTATRIGFTQQLVVNERPRPDTLRALSQLEFPLDARGAELVQRESGELELSDGDEVVVRAAAPVMWDARIDPESGEAAVVEAIPMELDESGEPQTDATLVLTPDVDFLTDPATVYPVTIDPTQTLYLYEDTYVQNNIRIDQQYWQPNLLVGTYNGGGQVNRSLMMFDVDNAVNRVITSATLGLWENWSSSCSPRWVDIREAGWFDPWSVIWPGPPLGALVANANVAKGYNASCPAGWVDFNMTNWTAFFANLANNKGSEMALAVVASSEVDSAGWKKFNSANAANNWPTLYFSYDGNCDQYWGNTICGPVRDRWLAMGGPNSYLGYPTTAQVCGLRNGGCFNHFEGGSIYWTQATGAVDIDVDLRNRWSALGWEGSYLGYPTTPTTCGLKGGGCFNHFQGGSIYWTPGTGPVDIRTDLRNRWSALGWEGSYLGYPTTPTTCGLKGGGCFNHFQGGSIYWTPGTGPVDIRTDLRNRWSALGWEGSYLGYPTTPTTCGLKDGGCFNHFQGGSIYWTQATGARDVRGPTRDAWAALGWERSWLGYPTGDPQPVAGGIRQEFQGGNIVWDERSNTTIVGAGMLRHPTQFQRVTQARTQLKATAKTPAGAGSYDGVRFEWRPYSLAPSDPWASVNPSTLRLPDESGVSGTWLPLVDEDGGKASATYTWNATTSIPADGLFQVRACLRLVGGGADRCTGVTQITVDRAGLTGANATADAGPGTVSLLTGAYAVTGRDAEVTAPHGGLAAVRNFASNAPARPGPLGPGWRLSLAVDEAGADYESLTDRTSTVLITRGDGTQLPFVRKSSAPGDVNNYVAEGEASTEGSTLTFEPGPAGTASTYVLKDLDGDKVTFRRADGGNGHLDDALFRVEKVEAIRGKAGSTDLAPAVTNVVYTAAGNPRLLLAPTDAGAACGDPATTQPAGCRALEFVYSGSGTGERLQEIRLRATGAAPGADGLVTGSSPVQAQTITLAVYSYDANGRLAGVTDPRTSAAVSYGYRSDGRLSAITPVGGTATWSLGYDGEAYPRLSTAVIDDQPGAGLPAQQTSIRYDVPRNGSAGLPTLTANEVARWGQKSTPTDLTAVFDAATVPDAAPTESQWRGATLYALDVNGRVVNTANYGGTAHQDTGEDQAPAWRISTTEYDTDGKGNVVRSLTAGNRDRALAAGDGSAVQAKLLDTVNVYSVDGLDLLRAYGPARPVVVADGSRLVSARTRTTTEYDTKANHPEFEQSLHLPVRTVTDAVEIHTGLPAGSTGTEPGLPALDNGSRVTTLEYGSPNAWKFGTPTATRVAPGGGAAEVITRQVVDEQGRTTSRTLPSGGTVTNTAATTIKIYYAATNADPQCVNQAWAGWLCKSLPGGAPSAGAPIPTSHVVGYDVYGNPTRTVETGQGVSRTTDVSYDAAGRSRRSVTTGTGPEVGQLRPVTETLYNAAGLVERTQLLNPGGGVGGNAADGTAPITRTYDAYGRLVTYTDGTGLVSSYSYDAVGRLTTLANDHGTRTVGYDGNGERGSLPTTVEVSGVGRFTARYGADGSLVREDLPGGFSATTIRDAGGDAVSLTYRKAAADGSVSEWLRSTASVNAFDQVDTYRTVTAQGTGRATRYSYDGLGRLVTATDTTALNAAGFPTGPSCTRRYTFDVNSNRTALSQVGSAGAPPEACASSVPAADSYAYDSADRLQPAGARGALRYDALGRTRVLPSVDTADLGAEVGLDYYVDDLVANMVQGTRTSIFGLDAAARRTVRSDTDTTTPGVTRRQVSYYTGDDDNPDVVKETDNSFTRNVLSFGGLTATVGSAGTAGATVTLQLANLHGDVAATVPVTATSPSDMRVTETTEYGEPRTQPTAGTTAPRYGWLGTHQRDASTPGGITLMGVRLYSADLGRFLSVDPVEGGSANAYDYVNADPINVQDIDGRCPWCVVGAILVRAALKALAKKAAARAAQQAAARALSASLRHNLQKRVLDHVFVPKHNFGTLVSRLGSREAVMNRIVSSIGQVKPGVYGSRNPIDRTIMGQRVTIRGRMGTDGVFKIGTAFIP</sequence>
<reference evidence="4 5" key="1">
    <citation type="submission" date="2019-07" db="EMBL/GenBank/DDBJ databases">
        <title>R&amp;d 2014.</title>
        <authorList>
            <person name="Klenk H.-P."/>
        </authorList>
    </citation>
    <scope>NUCLEOTIDE SEQUENCE [LARGE SCALE GENOMIC DNA]</scope>
    <source>
        <strain evidence="4 5">DSM 45764</strain>
    </source>
</reference>